<evidence type="ECO:0000256" key="2">
    <source>
        <dbReference type="ARBA" id="ARBA00022448"/>
    </source>
</evidence>
<sequence>MEQLAGVQRSIFLPILPGKYRKIAVFGIDGTNQSQVTENHGPLEVIRRRGREENINVQYSKVYPGTGQLAEISPSMFAAGGLNMMYWTTTDFSGPVNQTALVQNTTLTVSREKPLLSAVSSTLGTFFYISNDIDKLVEYQPIDFFKMGVNDVIQINERGDFESRHAHGENEVRRDLQRRHINMIAIAGMIGTGLFLASGQAIATGGPVGALLGYFVMGLITWAIAVMTGEISAFMPVTGGFVRHATKFVQPALGCATGWNFWYTMAVTAPAELSAAATLIQFWNASISPAVWFSVFLVMIMVLNFSPVRMYGESEVVFAGMKICLILGLMVSGIVVDLGGGPRGDRIGFRYYRAPGPFGEHLVSGHTGRFLGFWSTLISAAYSYANVQVVALAGAETRNPRQIIPNAVRMTFWRVMVFYVVSIFVVGLLVPYNDPNLGISTGTAEQSPFVIAFQRAGIKVLPSIINAVVCTSAFSCGSSCIFLASRTLYGLAEEGQAPRWFLKTNRFGTPWLAVAASLIFTPLVYLALGSSSSVVFGWFVNITTIAGLIGWLVICVTYLRFYYGMSAQGISRDRLPYKSPLQPYLGWVALVALVLVILFSGYSVFFPGHWSVSGFLTYYIDIAIFIFLWATAWLIFRAKPVSLFDMDLSEIHLIERESEDDKHASAMHTVPQLSSWWRKWLI</sequence>
<feature type="transmembrane region" description="Helical" evidence="7">
    <location>
        <begin position="534"/>
        <end position="563"/>
    </location>
</feature>
<dbReference type="PANTHER" id="PTHR43341">
    <property type="entry name" value="AMINO ACID PERMEASE"/>
    <property type="match status" value="1"/>
</dbReference>
<dbReference type="InterPro" id="IPR050524">
    <property type="entry name" value="APC_YAT"/>
</dbReference>
<proteinExistence type="predicted"/>
<evidence type="ECO:0000256" key="3">
    <source>
        <dbReference type="ARBA" id="ARBA00022692"/>
    </source>
</evidence>
<feature type="transmembrane region" description="Helical" evidence="7">
    <location>
        <begin position="183"/>
        <end position="202"/>
    </location>
</feature>
<evidence type="ECO:0000313" key="9">
    <source>
        <dbReference type="EMBL" id="KXT00859.1"/>
    </source>
</evidence>
<dbReference type="Proteomes" id="UP000070133">
    <property type="component" value="Unassembled WGS sequence"/>
</dbReference>
<comment type="caution">
    <text evidence="9">The sequence shown here is derived from an EMBL/GenBank/DDBJ whole genome shotgun (WGS) entry which is preliminary data.</text>
</comment>
<comment type="subcellular location">
    <subcellularLocation>
        <location evidence="1">Membrane</location>
        <topology evidence="1">Multi-pass membrane protein</topology>
    </subcellularLocation>
</comment>
<dbReference type="PANTHER" id="PTHR43341:SF39">
    <property type="entry name" value="AMINO ACID TRANSPORTER (EUROFUNG)-RELATED"/>
    <property type="match status" value="1"/>
</dbReference>
<keyword evidence="5 7" id="KW-1133">Transmembrane helix</keyword>
<feature type="transmembrane region" description="Helical" evidence="7">
    <location>
        <begin position="412"/>
        <end position="432"/>
    </location>
</feature>
<keyword evidence="6 7" id="KW-0472">Membrane</keyword>
<gene>
    <name evidence="9" type="ORF">AC578_968</name>
</gene>
<dbReference type="AlphaFoldDB" id="A0A139HEQ6"/>
<dbReference type="GO" id="GO:0015171">
    <property type="term" value="F:amino acid transmembrane transporter activity"/>
    <property type="evidence" value="ECO:0007669"/>
    <property type="project" value="TreeGrafter"/>
</dbReference>
<feature type="transmembrane region" description="Helical" evidence="7">
    <location>
        <begin position="510"/>
        <end position="528"/>
    </location>
</feature>
<dbReference type="OrthoDB" id="3900342at2759"/>
<feature type="transmembrane region" description="Helical" evidence="7">
    <location>
        <begin position="285"/>
        <end position="304"/>
    </location>
</feature>
<evidence type="ECO:0000256" key="4">
    <source>
        <dbReference type="ARBA" id="ARBA00022970"/>
    </source>
</evidence>
<evidence type="ECO:0000256" key="7">
    <source>
        <dbReference type="SAM" id="Phobius"/>
    </source>
</evidence>
<dbReference type="GO" id="GO:0016020">
    <property type="term" value="C:membrane"/>
    <property type="evidence" value="ECO:0007669"/>
    <property type="project" value="UniProtKB-SubCell"/>
</dbReference>
<keyword evidence="2" id="KW-0813">Transport</keyword>
<feature type="transmembrane region" description="Helical" evidence="7">
    <location>
        <begin position="208"/>
        <end position="227"/>
    </location>
</feature>
<dbReference type="Gene3D" id="1.20.1740.10">
    <property type="entry name" value="Amino acid/polyamine transporter I"/>
    <property type="match status" value="1"/>
</dbReference>
<feature type="transmembrane region" description="Helical" evidence="7">
    <location>
        <begin position="371"/>
        <end position="392"/>
    </location>
</feature>
<feature type="transmembrane region" description="Helical" evidence="7">
    <location>
        <begin position="316"/>
        <end position="336"/>
    </location>
</feature>
<feature type="transmembrane region" description="Helical" evidence="7">
    <location>
        <begin position="616"/>
        <end position="636"/>
    </location>
</feature>
<feature type="transmembrane region" description="Helical" evidence="7">
    <location>
        <begin position="248"/>
        <end position="265"/>
    </location>
</feature>
<dbReference type="InterPro" id="IPR004840">
    <property type="entry name" value="Amino_acid_permease_CS"/>
</dbReference>
<dbReference type="Pfam" id="PF00324">
    <property type="entry name" value="AA_permease"/>
    <property type="match status" value="1"/>
</dbReference>
<evidence type="ECO:0000256" key="1">
    <source>
        <dbReference type="ARBA" id="ARBA00004141"/>
    </source>
</evidence>
<keyword evidence="3 7" id="KW-0812">Transmembrane</keyword>
<dbReference type="FunFam" id="1.20.1740.10:FF:000006">
    <property type="entry name" value="General amino acid permease"/>
    <property type="match status" value="1"/>
</dbReference>
<evidence type="ECO:0000256" key="6">
    <source>
        <dbReference type="ARBA" id="ARBA00023136"/>
    </source>
</evidence>
<keyword evidence="4" id="KW-0029">Amino-acid transport</keyword>
<feature type="domain" description="Amino acid permease/ SLC12A" evidence="8">
    <location>
        <begin position="180"/>
        <end position="639"/>
    </location>
</feature>
<organism evidence="9 10">
    <name type="scientific">Pseudocercospora eumusae</name>
    <dbReference type="NCBI Taxonomy" id="321146"/>
    <lineage>
        <taxon>Eukaryota</taxon>
        <taxon>Fungi</taxon>
        <taxon>Dikarya</taxon>
        <taxon>Ascomycota</taxon>
        <taxon>Pezizomycotina</taxon>
        <taxon>Dothideomycetes</taxon>
        <taxon>Dothideomycetidae</taxon>
        <taxon>Mycosphaerellales</taxon>
        <taxon>Mycosphaerellaceae</taxon>
        <taxon>Pseudocercospora</taxon>
    </lineage>
</organism>
<accession>A0A139HEQ6</accession>
<dbReference type="InterPro" id="IPR004841">
    <property type="entry name" value="AA-permease/SLC12A_dom"/>
</dbReference>
<name>A0A139HEQ6_9PEZI</name>
<reference evidence="9 10" key="1">
    <citation type="submission" date="2015-07" db="EMBL/GenBank/DDBJ databases">
        <title>Comparative genomics of the Sigatoka disease complex on banana suggests a link between parallel evolutionary changes in Pseudocercospora fijiensis and Pseudocercospora eumusae and increased virulence on the banana host.</title>
        <authorList>
            <person name="Chang T.-C."/>
            <person name="Salvucci A."/>
            <person name="Crous P.W."/>
            <person name="Stergiopoulos I."/>
        </authorList>
    </citation>
    <scope>NUCLEOTIDE SEQUENCE [LARGE SCALE GENOMIC DNA]</scope>
    <source>
        <strain evidence="9 10">CBS 114824</strain>
    </source>
</reference>
<feature type="transmembrane region" description="Helical" evidence="7">
    <location>
        <begin position="584"/>
        <end position="604"/>
    </location>
</feature>
<keyword evidence="10" id="KW-1185">Reference proteome</keyword>
<feature type="transmembrane region" description="Helical" evidence="7">
    <location>
        <begin position="464"/>
        <end position="489"/>
    </location>
</feature>
<dbReference type="PROSITE" id="PS00218">
    <property type="entry name" value="AMINO_ACID_PERMEASE_1"/>
    <property type="match status" value="1"/>
</dbReference>
<evidence type="ECO:0000313" key="10">
    <source>
        <dbReference type="Proteomes" id="UP000070133"/>
    </source>
</evidence>
<dbReference type="EMBL" id="LFZN01000066">
    <property type="protein sequence ID" value="KXT00859.1"/>
    <property type="molecule type" value="Genomic_DNA"/>
</dbReference>
<evidence type="ECO:0000256" key="5">
    <source>
        <dbReference type="ARBA" id="ARBA00022989"/>
    </source>
</evidence>
<evidence type="ECO:0000259" key="8">
    <source>
        <dbReference type="Pfam" id="PF00324"/>
    </source>
</evidence>
<protein>
    <recommendedName>
        <fullName evidence="8">Amino acid permease/ SLC12A domain-containing protein</fullName>
    </recommendedName>
</protein>